<proteinExistence type="predicted"/>
<name>A0A917ZB98_9ACTN</name>
<dbReference type="AlphaFoldDB" id="A0A917ZB98"/>
<keyword evidence="1" id="KW-0732">Signal</keyword>
<evidence type="ECO:0000256" key="1">
    <source>
        <dbReference type="SAM" id="SignalP"/>
    </source>
</evidence>
<comment type="caution">
    <text evidence="2">The sequence shown here is derived from an EMBL/GenBank/DDBJ whole genome shotgun (WGS) entry which is preliminary data.</text>
</comment>
<organism evidence="2 3">
    <name type="scientific">Nonomuraea cavernae</name>
    <dbReference type="NCBI Taxonomy" id="2045107"/>
    <lineage>
        <taxon>Bacteria</taxon>
        <taxon>Bacillati</taxon>
        <taxon>Actinomycetota</taxon>
        <taxon>Actinomycetes</taxon>
        <taxon>Streptosporangiales</taxon>
        <taxon>Streptosporangiaceae</taxon>
        <taxon>Nonomuraea</taxon>
    </lineage>
</organism>
<feature type="signal peptide" evidence="1">
    <location>
        <begin position="1"/>
        <end position="25"/>
    </location>
</feature>
<dbReference type="EMBL" id="BMNH01000024">
    <property type="protein sequence ID" value="GGO78125.1"/>
    <property type="molecule type" value="Genomic_DNA"/>
</dbReference>
<dbReference type="RefSeq" id="WP_189127501.1">
    <property type="nucleotide sequence ID" value="NZ_BMNH01000024.1"/>
</dbReference>
<dbReference type="Proteomes" id="UP000646523">
    <property type="component" value="Unassembled WGS sequence"/>
</dbReference>
<gene>
    <name evidence="2" type="ORF">GCM10012289_59400</name>
</gene>
<accession>A0A917ZB98</accession>
<evidence type="ECO:0000313" key="2">
    <source>
        <dbReference type="EMBL" id="GGO78125.1"/>
    </source>
</evidence>
<reference evidence="2" key="1">
    <citation type="journal article" date="2014" name="Int. J. Syst. Evol. Microbiol.">
        <title>Complete genome sequence of Corynebacterium casei LMG S-19264T (=DSM 44701T), isolated from a smear-ripened cheese.</title>
        <authorList>
            <consortium name="US DOE Joint Genome Institute (JGI-PGF)"/>
            <person name="Walter F."/>
            <person name="Albersmeier A."/>
            <person name="Kalinowski J."/>
            <person name="Ruckert C."/>
        </authorList>
    </citation>
    <scope>NUCLEOTIDE SEQUENCE</scope>
    <source>
        <strain evidence="2">CGMCC 4.7368</strain>
    </source>
</reference>
<keyword evidence="3" id="KW-1185">Reference proteome</keyword>
<evidence type="ECO:0000313" key="3">
    <source>
        <dbReference type="Proteomes" id="UP000646523"/>
    </source>
</evidence>
<reference evidence="2" key="2">
    <citation type="submission" date="2020-09" db="EMBL/GenBank/DDBJ databases">
        <authorList>
            <person name="Sun Q."/>
            <person name="Zhou Y."/>
        </authorList>
    </citation>
    <scope>NUCLEOTIDE SEQUENCE</scope>
    <source>
        <strain evidence="2">CGMCC 4.7368</strain>
    </source>
</reference>
<feature type="chain" id="PRO_5037425184" evidence="1">
    <location>
        <begin position="26"/>
        <end position="287"/>
    </location>
</feature>
<sequence>MRRLRWWVALSMAALLLALAVPQFSATVALPEPAEQRDCPMGLGLDGPPGAAVVEQQDRQWMYLCFAHQQFGELPDEELLARGAALCDSAVLDEKLTKLLELRCPGLYERNERIYLAARDAEDAEEKRRLAVAKTRCPRRAPIAKPVRRTRAAMWVSTGGIHAWEEGYNGLDYTGRFLTKGKGTVHLTWGTGKGDEAGPVCVTGEAYKERPPKAKGWQRSGELRFHSPTGVLEFFGDGGDPLGDVTVTGAGSYRIRAYVRGVEHAPELTRAEAVKEVLIVVFPTSPR</sequence>
<protein>
    <submittedName>
        <fullName evidence="2">Uncharacterized protein</fullName>
    </submittedName>
</protein>